<dbReference type="NCBIfam" id="TIGR04529">
    <property type="entry name" value="MTB_hemophore"/>
    <property type="match status" value="1"/>
</dbReference>
<dbReference type="Proteomes" id="UP000093928">
    <property type="component" value="Unassembled WGS sequence"/>
</dbReference>
<evidence type="ECO:0008006" key="4">
    <source>
        <dbReference type="Google" id="ProtNLM"/>
    </source>
</evidence>
<dbReference type="GO" id="GO:0020037">
    <property type="term" value="F:heme binding"/>
    <property type="evidence" value="ECO:0007669"/>
    <property type="project" value="InterPro"/>
</dbReference>
<dbReference type="EMBL" id="LZLS01000112">
    <property type="protein sequence ID" value="OBK26595.1"/>
    <property type="molecule type" value="Genomic_DNA"/>
</dbReference>
<feature type="chain" id="PRO_5008327344" description="Hemophore-related protein" evidence="1">
    <location>
        <begin position="29"/>
        <end position="110"/>
    </location>
</feature>
<sequence>MRLSLIGIGVATGAAALSLSLGAGVASADPLDAAINTTCNYGQVMAALNAVDPAAAAQINANPIAIAKLNQFLSSGPAGRRQIAAQLSAIQGAQQYVHDLEVVADTCNNY</sequence>
<dbReference type="OrthoDB" id="4563701at2"/>
<gene>
    <name evidence="2" type="ORF">A5634_00230</name>
</gene>
<comment type="caution">
    <text evidence="2">The sequence shown here is derived from an EMBL/GenBank/DDBJ whole genome shotgun (WGS) entry which is preliminary data.</text>
</comment>
<proteinExistence type="predicted"/>
<dbReference type="PIRSF" id="PIRSF010611">
    <property type="entry name" value="UCP010611"/>
    <property type="match status" value="1"/>
</dbReference>
<dbReference type="InterPro" id="IPR016572">
    <property type="entry name" value="UCP010611"/>
</dbReference>
<feature type="signal peptide" evidence="1">
    <location>
        <begin position="1"/>
        <end position="28"/>
    </location>
</feature>
<protein>
    <recommendedName>
        <fullName evidence="4">Hemophore-related protein</fullName>
    </recommendedName>
</protein>
<reference evidence="2 3" key="1">
    <citation type="submission" date="2016-06" db="EMBL/GenBank/DDBJ databases">
        <authorList>
            <person name="Kjaerup R.B."/>
            <person name="Dalgaard T.S."/>
            <person name="Juul-Madsen H.R."/>
        </authorList>
    </citation>
    <scope>NUCLEOTIDE SEQUENCE [LARGE SCALE GENOMIC DNA]</scope>
    <source>
        <strain evidence="2 3">1165133.8</strain>
    </source>
</reference>
<accession>A0A1A3NYV7</accession>
<keyword evidence="1" id="KW-0732">Signal</keyword>
<evidence type="ECO:0000256" key="1">
    <source>
        <dbReference type="SAM" id="SignalP"/>
    </source>
</evidence>
<name>A0A1A3NYV7_MYCAS</name>
<dbReference type="InterPro" id="IPR032407">
    <property type="entry name" value="MHB"/>
</dbReference>
<evidence type="ECO:0000313" key="2">
    <source>
        <dbReference type="EMBL" id="OBK26595.1"/>
    </source>
</evidence>
<organism evidence="2 3">
    <name type="scientific">Mycobacterium asiaticum</name>
    <dbReference type="NCBI Taxonomy" id="1790"/>
    <lineage>
        <taxon>Bacteria</taxon>
        <taxon>Bacillati</taxon>
        <taxon>Actinomycetota</taxon>
        <taxon>Actinomycetes</taxon>
        <taxon>Mycobacteriales</taxon>
        <taxon>Mycobacteriaceae</taxon>
        <taxon>Mycobacterium</taxon>
    </lineage>
</organism>
<evidence type="ECO:0000313" key="3">
    <source>
        <dbReference type="Proteomes" id="UP000093928"/>
    </source>
</evidence>
<dbReference type="RefSeq" id="WP_065144452.1">
    <property type="nucleotide sequence ID" value="NZ_LZLS01000112.1"/>
</dbReference>
<dbReference type="AlphaFoldDB" id="A0A1A3NYV7"/>